<protein>
    <submittedName>
        <fullName evidence="1">Uncharacterized protein</fullName>
    </submittedName>
</protein>
<dbReference type="Proteomes" id="UP001620626">
    <property type="component" value="Unassembled WGS sequence"/>
</dbReference>
<organism evidence="1 2">
    <name type="scientific">Heterodera trifolii</name>
    <dbReference type="NCBI Taxonomy" id="157864"/>
    <lineage>
        <taxon>Eukaryota</taxon>
        <taxon>Metazoa</taxon>
        <taxon>Ecdysozoa</taxon>
        <taxon>Nematoda</taxon>
        <taxon>Chromadorea</taxon>
        <taxon>Rhabditida</taxon>
        <taxon>Tylenchina</taxon>
        <taxon>Tylenchomorpha</taxon>
        <taxon>Tylenchoidea</taxon>
        <taxon>Heteroderidae</taxon>
        <taxon>Heteroderinae</taxon>
        <taxon>Heterodera</taxon>
    </lineage>
</organism>
<evidence type="ECO:0000313" key="2">
    <source>
        <dbReference type="Proteomes" id="UP001620626"/>
    </source>
</evidence>
<dbReference type="InterPro" id="IPR036085">
    <property type="entry name" value="PAZ_dom_sf"/>
</dbReference>
<comment type="caution">
    <text evidence="1">The sequence shown here is derived from an EMBL/GenBank/DDBJ whole genome shotgun (WGS) entry which is preliminary data.</text>
</comment>
<accession>A0ABD2M6F2</accession>
<evidence type="ECO:0000313" key="1">
    <source>
        <dbReference type="EMBL" id="KAL3123106.1"/>
    </source>
</evidence>
<dbReference type="EMBL" id="JBICBT010000112">
    <property type="protein sequence ID" value="KAL3123106.1"/>
    <property type="molecule type" value="Genomic_DNA"/>
</dbReference>
<reference evidence="1 2" key="1">
    <citation type="submission" date="2024-10" db="EMBL/GenBank/DDBJ databases">
        <authorList>
            <person name="Kim D."/>
        </authorList>
    </citation>
    <scope>NUCLEOTIDE SEQUENCE [LARGE SCALE GENOMIC DNA]</scope>
    <source>
        <strain evidence="1">BH-2024</strain>
    </source>
</reference>
<sequence length="101" mass="12075">MESARRKMAYNGFKNVTVDQHFYVRHRICLRYANNPCVIEKSKNGLERYYPMELVKIVREWSKLYMEAHIRCCYQILYGKLSDLGIVVATLLYSFSHFLRS</sequence>
<keyword evidence="2" id="KW-1185">Reference proteome</keyword>
<dbReference type="SUPFAM" id="SSF101690">
    <property type="entry name" value="PAZ domain"/>
    <property type="match status" value="1"/>
</dbReference>
<gene>
    <name evidence="1" type="ORF">niasHT_000418</name>
</gene>
<proteinExistence type="predicted"/>
<dbReference type="Gene3D" id="2.170.260.10">
    <property type="entry name" value="paz domain"/>
    <property type="match status" value="1"/>
</dbReference>
<name>A0ABD2M6F2_9BILA</name>
<dbReference type="AlphaFoldDB" id="A0ABD2M6F2"/>